<sequence length="107" mass="12038">MRKAEDEEKLLEENQLNVSNSQSSDPGDLPVAKKLQLAIDVSLRVPSQQIANPKKSLSSILKYEITIAEQTREERAFFGNDLPNATHSFSNLCRGRTCIFLMCIPMQ</sequence>
<feature type="compositionally biased region" description="Polar residues" evidence="1">
    <location>
        <begin position="14"/>
        <end position="25"/>
    </location>
</feature>
<evidence type="ECO:0000313" key="2">
    <source>
        <dbReference type="EMBL" id="KAI6646392.1"/>
    </source>
</evidence>
<gene>
    <name evidence="2" type="ORF">LOD99_12514</name>
</gene>
<comment type="caution">
    <text evidence="2">The sequence shown here is derived from an EMBL/GenBank/DDBJ whole genome shotgun (WGS) entry which is preliminary data.</text>
</comment>
<feature type="region of interest" description="Disordered" evidence="1">
    <location>
        <begin position="1"/>
        <end position="29"/>
    </location>
</feature>
<protein>
    <submittedName>
        <fullName evidence="2">Uncharacterized protein</fullName>
    </submittedName>
</protein>
<accession>A0AAV7JCE4</accession>
<evidence type="ECO:0000256" key="1">
    <source>
        <dbReference type="SAM" id="MobiDB-lite"/>
    </source>
</evidence>
<name>A0AAV7JCE4_9METZ</name>
<organism evidence="2 3">
    <name type="scientific">Oopsacas minuta</name>
    <dbReference type="NCBI Taxonomy" id="111878"/>
    <lineage>
        <taxon>Eukaryota</taxon>
        <taxon>Metazoa</taxon>
        <taxon>Porifera</taxon>
        <taxon>Hexactinellida</taxon>
        <taxon>Hexasterophora</taxon>
        <taxon>Lyssacinosida</taxon>
        <taxon>Leucopsacidae</taxon>
        <taxon>Oopsacas</taxon>
    </lineage>
</organism>
<dbReference type="Proteomes" id="UP001165289">
    <property type="component" value="Unassembled WGS sequence"/>
</dbReference>
<keyword evidence="3" id="KW-1185">Reference proteome</keyword>
<evidence type="ECO:0000313" key="3">
    <source>
        <dbReference type="Proteomes" id="UP001165289"/>
    </source>
</evidence>
<dbReference type="EMBL" id="JAKMXF010000354">
    <property type="protein sequence ID" value="KAI6646392.1"/>
    <property type="molecule type" value="Genomic_DNA"/>
</dbReference>
<reference evidence="2 3" key="1">
    <citation type="journal article" date="2023" name="BMC Biol.">
        <title>The compact genome of the sponge Oopsacas minuta (Hexactinellida) is lacking key metazoan core genes.</title>
        <authorList>
            <person name="Santini S."/>
            <person name="Schenkelaars Q."/>
            <person name="Jourda C."/>
            <person name="Duchesne M."/>
            <person name="Belahbib H."/>
            <person name="Rocher C."/>
            <person name="Selva M."/>
            <person name="Riesgo A."/>
            <person name="Vervoort M."/>
            <person name="Leys S.P."/>
            <person name="Kodjabachian L."/>
            <person name="Le Bivic A."/>
            <person name="Borchiellini C."/>
            <person name="Claverie J.M."/>
            <person name="Renard E."/>
        </authorList>
    </citation>
    <scope>NUCLEOTIDE SEQUENCE [LARGE SCALE GENOMIC DNA]</scope>
    <source>
        <strain evidence="2">SPO-2</strain>
    </source>
</reference>
<dbReference type="AlphaFoldDB" id="A0AAV7JCE4"/>
<proteinExistence type="predicted"/>